<organism evidence="1 2">
    <name type="scientific">Paramecium tetraurelia</name>
    <dbReference type="NCBI Taxonomy" id="5888"/>
    <lineage>
        <taxon>Eukaryota</taxon>
        <taxon>Sar</taxon>
        <taxon>Alveolata</taxon>
        <taxon>Ciliophora</taxon>
        <taxon>Intramacronucleata</taxon>
        <taxon>Oligohymenophorea</taxon>
        <taxon>Peniculida</taxon>
        <taxon>Parameciidae</taxon>
        <taxon>Paramecium</taxon>
    </lineage>
</organism>
<protein>
    <submittedName>
        <fullName evidence="1">Uncharacterized protein</fullName>
    </submittedName>
</protein>
<sequence length="100" mass="12059">MHIILTAISRTLKPILEQDPLEARHTCVHQPCIRTIRNYCCKDHLRQCPRLQDYANDKERYTWCLTAMIPLLSREEQDPFKENDINQRWQKARIKIQQVE</sequence>
<evidence type="ECO:0000313" key="2">
    <source>
        <dbReference type="Proteomes" id="UP000000600"/>
    </source>
</evidence>
<gene>
    <name evidence="1" type="ORF">GSPATT00037916001</name>
</gene>
<proteinExistence type="predicted"/>
<dbReference type="HOGENOM" id="CLU_2311590_0_0_1"/>
<dbReference type="AlphaFoldDB" id="A0CFB0"/>
<dbReference type="RefSeq" id="XP_001436874.1">
    <property type="nucleotide sequence ID" value="XM_001436837.1"/>
</dbReference>
<dbReference type="Proteomes" id="UP000000600">
    <property type="component" value="Unassembled WGS sequence"/>
</dbReference>
<keyword evidence="2" id="KW-1185">Reference proteome</keyword>
<dbReference type="InParanoid" id="A0CFB0"/>
<dbReference type="KEGG" id="ptm:GSPATT00037916001"/>
<name>A0CFB0_PARTE</name>
<dbReference type="GeneID" id="5022659"/>
<evidence type="ECO:0000313" key="1">
    <source>
        <dbReference type="EMBL" id="CAK69477.1"/>
    </source>
</evidence>
<accession>A0CFB0</accession>
<reference evidence="1 2" key="1">
    <citation type="journal article" date="2006" name="Nature">
        <title>Global trends of whole-genome duplications revealed by the ciliate Paramecium tetraurelia.</title>
        <authorList>
            <consortium name="Genoscope"/>
            <person name="Aury J.-M."/>
            <person name="Jaillon O."/>
            <person name="Duret L."/>
            <person name="Noel B."/>
            <person name="Jubin C."/>
            <person name="Porcel B.M."/>
            <person name="Segurens B."/>
            <person name="Daubin V."/>
            <person name="Anthouard V."/>
            <person name="Aiach N."/>
            <person name="Arnaiz O."/>
            <person name="Billaut A."/>
            <person name="Beisson J."/>
            <person name="Blanc I."/>
            <person name="Bouhouche K."/>
            <person name="Camara F."/>
            <person name="Duharcourt S."/>
            <person name="Guigo R."/>
            <person name="Gogendeau D."/>
            <person name="Katinka M."/>
            <person name="Keller A.-M."/>
            <person name="Kissmehl R."/>
            <person name="Klotz C."/>
            <person name="Koll F."/>
            <person name="Le Moue A."/>
            <person name="Lepere C."/>
            <person name="Malinsky S."/>
            <person name="Nowacki M."/>
            <person name="Nowak J.K."/>
            <person name="Plattner H."/>
            <person name="Poulain J."/>
            <person name="Ruiz F."/>
            <person name="Serrano V."/>
            <person name="Zagulski M."/>
            <person name="Dessen P."/>
            <person name="Betermier M."/>
            <person name="Weissenbach J."/>
            <person name="Scarpelli C."/>
            <person name="Schachter V."/>
            <person name="Sperling L."/>
            <person name="Meyer E."/>
            <person name="Cohen J."/>
            <person name="Wincker P."/>
        </authorList>
    </citation>
    <scope>NUCLEOTIDE SEQUENCE [LARGE SCALE GENOMIC DNA]</scope>
    <source>
        <strain evidence="1 2">Stock d4-2</strain>
    </source>
</reference>
<dbReference type="EMBL" id="CT868069">
    <property type="protein sequence ID" value="CAK69477.1"/>
    <property type="molecule type" value="Genomic_DNA"/>
</dbReference>